<comment type="function">
    <text evidence="5">Poorly processive, error-prone DNA polymerase involved in untargeted mutagenesis. Copies undamaged DNA at stalled replication forks, which arise in vivo from mismatched or misaligned primer ends. These misaligned primers can be extended by PolIV. Exhibits no 3'-5' exonuclease (proofreading) activity. May be involved in translesional synthesis, in conjunction with the beta clamp from PolIII.</text>
</comment>
<evidence type="ECO:0000259" key="7">
    <source>
        <dbReference type="Pfam" id="PF00817"/>
    </source>
</evidence>
<dbReference type="EC" id="2.7.7.7" evidence="3"/>
<dbReference type="InterPro" id="IPR043502">
    <property type="entry name" value="DNA/RNA_pol_sf"/>
</dbReference>
<evidence type="ECO:0000256" key="5">
    <source>
        <dbReference type="ARBA" id="ARBA00025589"/>
    </source>
</evidence>
<dbReference type="RefSeq" id="WP_183255435.1">
    <property type="nucleotide sequence ID" value="NZ_BAAAFF010000001.1"/>
</dbReference>
<dbReference type="Gene3D" id="3.30.70.270">
    <property type="match status" value="1"/>
</dbReference>
<evidence type="ECO:0000256" key="6">
    <source>
        <dbReference type="ARBA" id="ARBA00049244"/>
    </source>
</evidence>
<dbReference type="AlphaFoldDB" id="A0A7W8MH04"/>
<dbReference type="InterPro" id="IPR043128">
    <property type="entry name" value="Rev_trsase/Diguanyl_cyclase"/>
</dbReference>
<evidence type="ECO:0000256" key="2">
    <source>
        <dbReference type="ARBA" id="ARBA00011245"/>
    </source>
</evidence>
<dbReference type="InterPro" id="IPR050356">
    <property type="entry name" value="SulA_CellDiv_inhibitor"/>
</dbReference>
<evidence type="ECO:0000256" key="4">
    <source>
        <dbReference type="ARBA" id="ARBA00022763"/>
    </source>
</evidence>
<sequence>MRRIVSVWLIDWPISVRRRSLERARRPASPPEPALDPRNPFALILKNSRGAAVIHALNPAARAAGLRRGQTQADARAMVPHLIGQAADPAADARALTALAQWAERWSPSVSVDPSEEGLEGLFLDVTGAAHLFGGEAALAEQIRQRLAEAGIKARVAVAPTPGAAWALARWGEDEAGAAPIATQDDARDRLAPLPVEALRIADRTLAQARRFGLKRIGDLYPMPRAGLARRFRNDGGVDLVRRLDQALGHVGEALVPVRPPPRYRSWETWMEPVADLEGVETRLSGLAADLAAPLERDGQGARALTLTGFRSDGRTTSLSVRMGRPGRDASVWLRLFREAGLGKLELGFGLDALMLTADVVEPMAARQAALEREAEAKQAESLTALIDRLTARLGEARMLAPEALDSWLPERAERLRPALGRRIEAAPCEAVRRPILLLDPPEPIRDPLFDLPDGAPARFTWRRASRRVVRSEGPERVAPEWWRTARARTRDYYCLEDAEGGRYWVFREGLYGREYAGGPDERPPSWWMHGVLA</sequence>
<dbReference type="InterPro" id="IPR017961">
    <property type="entry name" value="DNA_pol_Y-fam_little_finger"/>
</dbReference>
<dbReference type="PANTHER" id="PTHR35369:SF2">
    <property type="entry name" value="BLR3025 PROTEIN"/>
    <property type="match status" value="1"/>
</dbReference>
<comment type="subunit">
    <text evidence="2">Monomer.</text>
</comment>
<evidence type="ECO:0000313" key="10">
    <source>
        <dbReference type="Proteomes" id="UP000566663"/>
    </source>
</evidence>
<gene>
    <name evidence="9" type="ORF">HNQ67_002292</name>
</gene>
<protein>
    <recommendedName>
        <fullName evidence="3">DNA-directed DNA polymerase</fullName>
        <ecNumber evidence="3">2.7.7.7</ecNumber>
    </recommendedName>
</protein>
<dbReference type="GO" id="GO:0006281">
    <property type="term" value="P:DNA repair"/>
    <property type="evidence" value="ECO:0007669"/>
    <property type="project" value="InterPro"/>
</dbReference>
<accession>A0A7W8MH04</accession>
<dbReference type="CDD" id="cd03468">
    <property type="entry name" value="PolY_like"/>
    <property type="match status" value="1"/>
</dbReference>
<evidence type="ECO:0000256" key="1">
    <source>
        <dbReference type="ARBA" id="ARBA00010945"/>
    </source>
</evidence>
<comment type="caution">
    <text evidence="9">The sequence shown here is derived from an EMBL/GenBank/DDBJ whole genome shotgun (WGS) entry which is preliminary data.</text>
</comment>
<feature type="domain" description="DNA polymerase Y-family little finger" evidence="8">
    <location>
        <begin position="269"/>
        <end position="339"/>
    </location>
</feature>
<reference evidence="9 10" key="1">
    <citation type="submission" date="2020-08" db="EMBL/GenBank/DDBJ databases">
        <title>Genomic Encyclopedia of Type Strains, Phase IV (KMG-IV): sequencing the most valuable type-strain genomes for metagenomic binning, comparative biology and taxonomic classification.</title>
        <authorList>
            <person name="Goeker M."/>
        </authorList>
    </citation>
    <scope>NUCLEOTIDE SEQUENCE [LARGE SCALE GENOMIC DNA]</scope>
    <source>
        <strain evidence="9 10">DSM 25335</strain>
    </source>
</reference>
<evidence type="ECO:0000313" key="9">
    <source>
        <dbReference type="EMBL" id="MBB5292768.1"/>
    </source>
</evidence>
<dbReference type="Proteomes" id="UP000566663">
    <property type="component" value="Unassembled WGS sequence"/>
</dbReference>
<dbReference type="SUPFAM" id="SSF56672">
    <property type="entry name" value="DNA/RNA polymerases"/>
    <property type="match status" value="1"/>
</dbReference>
<comment type="catalytic activity">
    <reaction evidence="6">
        <text>DNA(n) + a 2'-deoxyribonucleoside 5'-triphosphate = DNA(n+1) + diphosphate</text>
        <dbReference type="Rhea" id="RHEA:22508"/>
        <dbReference type="Rhea" id="RHEA-COMP:17339"/>
        <dbReference type="Rhea" id="RHEA-COMP:17340"/>
        <dbReference type="ChEBI" id="CHEBI:33019"/>
        <dbReference type="ChEBI" id="CHEBI:61560"/>
        <dbReference type="ChEBI" id="CHEBI:173112"/>
        <dbReference type="EC" id="2.7.7.7"/>
    </reaction>
</comment>
<organism evidence="9 10">
    <name type="scientific">Brevundimonas basaltis</name>
    <dbReference type="NCBI Taxonomy" id="472166"/>
    <lineage>
        <taxon>Bacteria</taxon>
        <taxon>Pseudomonadati</taxon>
        <taxon>Pseudomonadota</taxon>
        <taxon>Alphaproteobacteria</taxon>
        <taxon>Caulobacterales</taxon>
        <taxon>Caulobacteraceae</taxon>
        <taxon>Brevundimonas</taxon>
    </lineage>
</organism>
<keyword evidence="4" id="KW-0227">DNA damage</keyword>
<feature type="domain" description="UmuC" evidence="7">
    <location>
        <begin position="38"/>
        <end position="168"/>
    </location>
</feature>
<dbReference type="InterPro" id="IPR001126">
    <property type="entry name" value="UmuC"/>
</dbReference>
<keyword evidence="10" id="KW-1185">Reference proteome</keyword>
<dbReference type="Gene3D" id="3.40.1170.60">
    <property type="match status" value="1"/>
</dbReference>
<evidence type="ECO:0000256" key="3">
    <source>
        <dbReference type="ARBA" id="ARBA00012417"/>
    </source>
</evidence>
<dbReference type="GO" id="GO:0003684">
    <property type="term" value="F:damaged DNA binding"/>
    <property type="evidence" value="ECO:0007669"/>
    <property type="project" value="InterPro"/>
</dbReference>
<evidence type="ECO:0000259" key="8">
    <source>
        <dbReference type="Pfam" id="PF11799"/>
    </source>
</evidence>
<dbReference type="Pfam" id="PF00817">
    <property type="entry name" value="IMS"/>
    <property type="match status" value="1"/>
</dbReference>
<dbReference type="EMBL" id="JACHFZ010000004">
    <property type="protein sequence ID" value="MBB5292768.1"/>
    <property type="molecule type" value="Genomic_DNA"/>
</dbReference>
<name>A0A7W8MH04_9CAUL</name>
<dbReference type="PANTHER" id="PTHR35369">
    <property type="entry name" value="BLR3025 PROTEIN-RELATED"/>
    <property type="match status" value="1"/>
</dbReference>
<proteinExistence type="inferred from homology"/>
<dbReference type="Pfam" id="PF11799">
    <property type="entry name" value="IMS_C"/>
    <property type="match status" value="1"/>
</dbReference>
<comment type="similarity">
    <text evidence="1">Belongs to the DNA polymerase type-Y family.</text>
</comment>